<proteinExistence type="inferred from homology"/>
<dbReference type="Gramene" id="Manes.18G006940.1.v8.1">
    <property type="protein sequence ID" value="Manes.18G006940.1.v8.1.CDS.1"/>
    <property type="gene ID" value="Manes.18G006940.v8.1"/>
</dbReference>
<dbReference type="AlphaFoldDB" id="A0A2C9U074"/>
<dbReference type="EMBL" id="CM004404">
    <property type="protein sequence ID" value="OAY22543.1"/>
    <property type="molecule type" value="Genomic_DNA"/>
</dbReference>
<comment type="caution">
    <text evidence="2">The sequence shown here is derived from an EMBL/GenBank/DDBJ whole genome shotgun (WGS) entry which is preliminary data.</text>
</comment>
<dbReference type="PANTHER" id="PTHR31175:SF101">
    <property type="entry name" value="BINDING PROTEIN, PUTATIVE-RELATED"/>
    <property type="match status" value="1"/>
</dbReference>
<dbReference type="STRING" id="3983.A0A2C9U074"/>
<name>A0A2C9U074_MANES</name>
<keyword evidence="3" id="KW-1185">Reference proteome</keyword>
<protein>
    <submittedName>
        <fullName evidence="2">Uncharacterized protein</fullName>
    </submittedName>
</protein>
<dbReference type="PANTHER" id="PTHR31175">
    <property type="entry name" value="AUXIN-RESPONSIVE FAMILY PROTEIN"/>
    <property type="match status" value="1"/>
</dbReference>
<evidence type="ECO:0000313" key="2">
    <source>
        <dbReference type="EMBL" id="OAY22543.1"/>
    </source>
</evidence>
<organism evidence="2 3">
    <name type="scientific">Manihot esculenta</name>
    <name type="common">Cassava</name>
    <name type="synonym">Jatropha manihot</name>
    <dbReference type="NCBI Taxonomy" id="3983"/>
    <lineage>
        <taxon>Eukaryota</taxon>
        <taxon>Viridiplantae</taxon>
        <taxon>Streptophyta</taxon>
        <taxon>Embryophyta</taxon>
        <taxon>Tracheophyta</taxon>
        <taxon>Spermatophyta</taxon>
        <taxon>Magnoliopsida</taxon>
        <taxon>eudicotyledons</taxon>
        <taxon>Gunneridae</taxon>
        <taxon>Pentapetalae</taxon>
        <taxon>rosids</taxon>
        <taxon>fabids</taxon>
        <taxon>Malpighiales</taxon>
        <taxon>Euphorbiaceae</taxon>
        <taxon>Crotonoideae</taxon>
        <taxon>Manihoteae</taxon>
        <taxon>Manihot</taxon>
    </lineage>
</organism>
<dbReference type="InterPro" id="IPR003676">
    <property type="entry name" value="SAUR_fam"/>
</dbReference>
<dbReference type="GO" id="GO:0009733">
    <property type="term" value="P:response to auxin"/>
    <property type="evidence" value="ECO:0007669"/>
    <property type="project" value="InterPro"/>
</dbReference>
<evidence type="ECO:0000256" key="1">
    <source>
        <dbReference type="ARBA" id="ARBA00006974"/>
    </source>
</evidence>
<dbReference type="OrthoDB" id="839153at2759"/>
<gene>
    <name evidence="2" type="ORF">MANES_18G006940v8</name>
</gene>
<reference evidence="3" key="1">
    <citation type="journal article" date="2016" name="Nat. Biotechnol.">
        <title>Sequencing wild and cultivated cassava and related species reveals extensive interspecific hybridization and genetic diversity.</title>
        <authorList>
            <person name="Bredeson J.V."/>
            <person name="Lyons J.B."/>
            <person name="Prochnik S.E."/>
            <person name="Wu G.A."/>
            <person name="Ha C.M."/>
            <person name="Edsinger-Gonzales E."/>
            <person name="Grimwood J."/>
            <person name="Schmutz J."/>
            <person name="Rabbi I.Y."/>
            <person name="Egesi C."/>
            <person name="Nauluvula P."/>
            <person name="Lebot V."/>
            <person name="Ndunguru J."/>
            <person name="Mkamilo G."/>
            <person name="Bart R.S."/>
            <person name="Setter T.L."/>
            <person name="Gleadow R.M."/>
            <person name="Kulakow P."/>
            <person name="Ferguson M.E."/>
            <person name="Rounsley S."/>
            <person name="Rokhsar D.S."/>
        </authorList>
    </citation>
    <scope>NUCLEOTIDE SEQUENCE [LARGE SCALE GENOMIC DNA]</scope>
    <source>
        <strain evidence="3">cv. AM560-2</strain>
    </source>
</reference>
<comment type="similarity">
    <text evidence="1">Belongs to the ARG7 family.</text>
</comment>
<dbReference type="Pfam" id="PF02519">
    <property type="entry name" value="Auxin_inducible"/>
    <property type="match status" value="1"/>
</dbReference>
<accession>A0A2C9U074</accession>
<dbReference type="Proteomes" id="UP000091857">
    <property type="component" value="Chromosome 18"/>
</dbReference>
<evidence type="ECO:0000313" key="3">
    <source>
        <dbReference type="Proteomes" id="UP000091857"/>
    </source>
</evidence>
<sequence>MRSPKEVIKIAAKWQNVASSMRKIKVQVAQKGHFVVYSNDKKRFVVPLDYLNHRIFKELFKMSEEEFGLPGKGPITFPYDAVFVEYLISLVKQHASEDSFITMIAYRRRSFDPLDLSSQLIALLSF</sequence>